<dbReference type="GO" id="GO:0042797">
    <property type="term" value="P:tRNA transcription by RNA polymerase III"/>
    <property type="evidence" value="ECO:0007669"/>
    <property type="project" value="TreeGrafter"/>
</dbReference>
<dbReference type="GO" id="GO:0005666">
    <property type="term" value="C:RNA polymerase III complex"/>
    <property type="evidence" value="ECO:0007669"/>
    <property type="project" value="TreeGrafter"/>
</dbReference>
<protein>
    <submittedName>
        <fullName evidence="2">Uncharacterized protein</fullName>
    </submittedName>
</protein>
<keyword evidence="3" id="KW-1185">Reference proteome</keyword>
<dbReference type="Pfam" id="PF04801">
    <property type="entry name" value="RPC5"/>
    <property type="match status" value="1"/>
</dbReference>
<feature type="region of interest" description="Disordered" evidence="1">
    <location>
        <begin position="1"/>
        <end position="69"/>
    </location>
</feature>
<reference evidence="2 3" key="1">
    <citation type="submission" date="2021-12" db="EMBL/GenBank/DDBJ databases">
        <title>High titer production of polyol ester of fatty acids by Rhodotorula paludigena BS15 towards product separation-free biomass refinery.</title>
        <authorList>
            <person name="Mano J."/>
            <person name="Ono H."/>
            <person name="Tanaka T."/>
            <person name="Naito K."/>
            <person name="Sushida H."/>
            <person name="Ike M."/>
            <person name="Tokuyasu K."/>
            <person name="Kitaoka M."/>
        </authorList>
    </citation>
    <scope>NUCLEOTIDE SEQUENCE [LARGE SCALE GENOMIC DNA]</scope>
    <source>
        <strain evidence="2 3">BS15</strain>
    </source>
</reference>
<feature type="region of interest" description="Disordered" evidence="1">
    <location>
        <begin position="285"/>
        <end position="316"/>
    </location>
</feature>
<organism evidence="2 3">
    <name type="scientific">Rhodotorula paludigena</name>
    <dbReference type="NCBI Taxonomy" id="86838"/>
    <lineage>
        <taxon>Eukaryota</taxon>
        <taxon>Fungi</taxon>
        <taxon>Dikarya</taxon>
        <taxon>Basidiomycota</taxon>
        <taxon>Pucciniomycotina</taxon>
        <taxon>Microbotryomycetes</taxon>
        <taxon>Sporidiobolales</taxon>
        <taxon>Sporidiobolaceae</taxon>
        <taxon>Rhodotorula</taxon>
    </lineage>
</organism>
<dbReference type="PANTHER" id="PTHR12069">
    <property type="entry name" value="DNA-DIRECTED RNA POLYMERASES III 80 KDA POLYPEPTIDE RNA POLYMERASE III SUBUNIT 5"/>
    <property type="match status" value="1"/>
</dbReference>
<feature type="region of interest" description="Disordered" evidence="1">
    <location>
        <begin position="153"/>
        <end position="197"/>
    </location>
</feature>
<dbReference type="PANTHER" id="PTHR12069:SF0">
    <property type="entry name" value="DNA-DIRECTED RNA POLYMERASE III SUBUNIT RPC5"/>
    <property type="match status" value="1"/>
</dbReference>
<gene>
    <name evidence="2" type="ORF">Rhopal_004644-T1</name>
</gene>
<proteinExistence type="predicted"/>
<name>A0AAV5GG90_9BASI</name>
<feature type="compositionally biased region" description="Basic and acidic residues" evidence="1">
    <location>
        <begin position="153"/>
        <end position="170"/>
    </location>
</feature>
<dbReference type="AlphaFoldDB" id="A0AAV5GG90"/>
<feature type="compositionally biased region" description="Low complexity" evidence="1">
    <location>
        <begin position="285"/>
        <end position="294"/>
    </location>
</feature>
<feature type="region of interest" description="Disordered" evidence="1">
    <location>
        <begin position="85"/>
        <end position="117"/>
    </location>
</feature>
<comment type="caution">
    <text evidence="2">The sequence shown here is derived from an EMBL/GenBank/DDBJ whole genome shotgun (WGS) entry which is preliminary data.</text>
</comment>
<accession>A0AAV5GG90</accession>
<feature type="compositionally biased region" description="Acidic residues" evidence="1">
    <location>
        <begin position="47"/>
        <end position="62"/>
    </location>
</feature>
<dbReference type="InterPro" id="IPR006886">
    <property type="entry name" value="RNA_pol_III_Rpc5"/>
</dbReference>
<sequence length="367" mass="41180">MVGKYDEVQPTVVASTSKARPRTGIPAEDADMAASSTPQQSDGSSEGSDDDEDEDDEDDDEDPIVRRLPVYYNPSFLESLCLLQYPDRPPHHDSAHPLLPPALRPDWSRDPSPSVGRLQAQYKPHTQHLEVTLPMERHAERWNDDHAKRYAEGVVEDRDRERERQLEAKNKGKGRRKRRDGAGEDEDEARYREEKESRRLDKMVYASSGVPEVTSYLIGVVKNDALHLNPVNQTLQLRPSLTYLDNLLALERRAKRAAQQAEDDSDEEISDTELKKEQVAKAVQVQVKQQQQQQQGGGGGSGADTRGASALRSGGLFAPMRAEEAESWKPLKHYHANTDAAEDAFQRMFAATDKKLKSATKPKEYLG</sequence>
<dbReference type="EMBL" id="BQKY01000009">
    <property type="protein sequence ID" value="GJN91621.1"/>
    <property type="molecule type" value="Genomic_DNA"/>
</dbReference>
<dbReference type="Proteomes" id="UP001342314">
    <property type="component" value="Unassembled WGS sequence"/>
</dbReference>
<evidence type="ECO:0000313" key="3">
    <source>
        <dbReference type="Proteomes" id="UP001342314"/>
    </source>
</evidence>
<evidence type="ECO:0000256" key="1">
    <source>
        <dbReference type="SAM" id="MobiDB-lite"/>
    </source>
</evidence>
<evidence type="ECO:0000313" key="2">
    <source>
        <dbReference type="EMBL" id="GJN91621.1"/>
    </source>
</evidence>